<reference evidence="2" key="1">
    <citation type="submission" date="2020-06" db="EMBL/GenBank/DDBJ databases">
        <title>Legume-microbial interactions unlock mineral nutrients during tropical forest succession.</title>
        <authorList>
            <person name="Epihov D.Z."/>
        </authorList>
    </citation>
    <scope>NUCLEOTIDE SEQUENCE [LARGE SCALE GENOMIC DNA]</scope>
    <source>
        <strain evidence="2">Pan2503</strain>
    </source>
</reference>
<dbReference type="Gene3D" id="3.30.420.10">
    <property type="entry name" value="Ribonuclease H-like superfamily/Ribonuclease H"/>
    <property type="match status" value="1"/>
</dbReference>
<dbReference type="InterPro" id="IPR036397">
    <property type="entry name" value="RNaseH_sf"/>
</dbReference>
<dbReference type="InterPro" id="IPR047655">
    <property type="entry name" value="Transpos_IS630-like"/>
</dbReference>
<accession>A0A7V8SZS2</accession>
<organism evidence="2 3">
    <name type="scientific">Candidatus Acidiferrum panamense</name>
    <dbReference type="NCBI Taxonomy" id="2741543"/>
    <lineage>
        <taxon>Bacteria</taxon>
        <taxon>Pseudomonadati</taxon>
        <taxon>Acidobacteriota</taxon>
        <taxon>Terriglobia</taxon>
        <taxon>Candidatus Acidiferrales</taxon>
        <taxon>Candidatus Acidiferrum</taxon>
    </lineage>
</organism>
<dbReference type="PANTHER" id="PTHR46564:SF1">
    <property type="entry name" value="TRANSPOSASE"/>
    <property type="match status" value="1"/>
</dbReference>
<keyword evidence="3" id="KW-1185">Reference proteome</keyword>
<name>A0A7V8SZS2_9BACT</name>
<comment type="caution">
    <text evidence="2">The sequence shown here is derived from an EMBL/GenBank/DDBJ whole genome shotgun (WGS) entry which is preliminary data.</text>
</comment>
<evidence type="ECO:0000313" key="2">
    <source>
        <dbReference type="EMBL" id="MBA0088291.1"/>
    </source>
</evidence>
<dbReference type="Pfam" id="PF13358">
    <property type="entry name" value="DDE_3"/>
    <property type="match status" value="1"/>
</dbReference>
<proteinExistence type="predicted"/>
<dbReference type="Proteomes" id="UP000567293">
    <property type="component" value="Unassembled WGS sequence"/>
</dbReference>
<sequence length="187" mass="21277">MAKARRRWMLEQGMFDPARLVFIDETAVTTKMVRLYGRSPRGVELIGRAPFGKWETITFVAALRHNKMAAPMVIEGAMNAEMFLAYVEQCLVPTLRRGDIVIMDNVNLHKGAGVREAIEKIGATLRYLPKYSCDLNPIEMAFGKFKAFLRKMAERTISRLRTAIRSFLPQISAKECANYFRHAGYAI</sequence>
<dbReference type="AlphaFoldDB" id="A0A7V8SZS2"/>
<feature type="domain" description="Tc1-like transposase DDE" evidence="1">
    <location>
        <begin position="19"/>
        <end position="151"/>
    </location>
</feature>
<evidence type="ECO:0000313" key="3">
    <source>
        <dbReference type="Proteomes" id="UP000567293"/>
    </source>
</evidence>
<dbReference type="PANTHER" id="PTHR46564">
    <property type="entry name" value="TRANSPOSASE"/>
    <property type="match status" value="1"/>
</dbReference>
<dbReference type="GO" id="GO:0003676">
    <property type="term" value="F:nucleic acid binding"/>
    <property type="evidence" value="ECO:0007669"/>
    <property type="project" value="InterPro"/>
</dbReference>
<dbReference type="InterPro" id="IPR038717">
    <property type="entry name" value="Tc1-like_DDE_dom"/>
</dbReference>
<evidence type="ECO:0000259" key="1">
    <source>
        <dbReference type="Pfam" id="PF13358"/>
    </source>
</evidence>
<protein>
    <submittedName>
        <fullName evidence="2">IS630 family transposase</fullName>
    </submittedName>
</protein>
<dbReference type="NCBIfam" id="NF033545">
    <property type="entry name" value="transpos_IS630"/>
    <property type="match status" value="1"/>
</dbReference>
<dbReference type="EMBL" id="JACDQQ010002428">
    <property type="protein sequence ID" value="MBA0088291.1"/>
    <property type="molecule type" value="Genomic_DNA"/>
</dbReference>
<gene>
    <name evidence="2" type="ORF">HRJ53_25180</name>
</gene>